<protein>
    <submittedName>
        <fullName evidence="4">18 kDa heat shock protein Hsp</fullName>
    </submittedName>
</protein>
<dbReference type="Gene3D" id="2.60.40.790">
    <property type="match status" value="1"/>
</dbReference>
<dbReference type="RefSeq" id="WP_014356231.1">
    <property type="nucleotide sequence ID" value="NC_016894.1"/>
</dbReference>
<keyword evidence="4" id="KW-0346">Stress response</keyword>
<comment type="similarity">
    <text evidence="1 2">Belongs to the small heat shock protein (HSP20) family.</text>
</comment>
<dbReference type="InterPro" id="IPR008978">
    <property type="entry name" value="HSP20-like_chaperone"/>
</dbReference>
<dbReference type="PROSITE" id="PS01031">
    <property type="entry name" value="SHSP"/>
    <property type="match status" value="1"/>
</dbReference>
<dbReference type="AlphaFoldDB" id="H6LJ68"/>
<dbReference type="CDD" id="cd06471">
    <property type="entry name" value="ACD_LpsHSP_like"/>
    <property type="match status" value="1"/>
</dbReference>
<gene>
    <name evidence="4" type="primary">hsp</name>
    <name evidence="4" type="ordered locus">Awo_c18520</name>
</gene>
<proteinExistence type="inferred from homology"/>
<name>H6LJ68_ACEWD</name>
<evidence type="ECO:0000256" key="1">
    <source>
        <dbReference type="PROSITE-ProRule" id="PRU00285"/>
    </source>
</evidence>
<organism evidence="4 5">
    <name type="scientific">Acetobacterium woodii (strain ATCC 29683 / DSM 1030 / JCM 2381 / KCTC 1655 / WB1)</name>
    <dbReference type="NCBI Taxonomy" id="931626"/>
    <lineage>
        <taxon>Bacteria</taxon>
        <taxon>Bacillati</taxon>
        <taxon>Bacillota</taxon>
        <taxon>Clostridia</taxon>
        <taxon>Eubacteriales</taxon>
        <taxon>Eubacteriaceae</taxon>
        <taxon>Acetobacterium</taxon>
    </lineage>
</organism>
<reference evidence="4 5" key="2">
    <citation type="journal article" date="2012" name="PLoS ONE">
        <title>An ancient pathway combining carbon dioxide fixation with the generation and utilization of a sodium ion gradient for ATP synthesis.</title>
        <authorList>
            <person name="Poehlein A."/>
            <person name="Schmidt S."/>
            <person name="Kaster A.K."/>
            <person name="Goenrich M."/>
            <person name="Vollmers J."/>
            <person name="Thurmer A."/>
            <person name="Bertsch J."/>
            <person name="Schuchmann K."/>
            <person name="Voigt B."/>
            <person name="Hecker M."/>
            <person name="Daniel R."/>
            <person name="Thauer R.K."/>
            <person name="Gottschalk G."/>
            <person name="Muller V."/>
        </authorList>
    </citation>
    <scope>NUCLEOTIDE SEQUENCE [LARGE SCALE GENOMIC DNA]</scope>
    <source>
        <strain evidence="5">ATCC 29683 / DSM 1030 / JCM 2381 / KCTC 1655 / WB1</strain>
    </source>
</reference>
<evidence type="ECO:0000313" key="4">
    <source>
        <dbReference type="EMBL" id="AFA48631.1"/>
    </source>
</evidence>
<dbReference type="STRING" id="931626.Awo_c18520"/>
<evidence type="ECO:0000256" key="2">
    <source>
        <dbReference type="RuleBase" id="RU003616"/>
    </source>
</evidence>
<reference evidence="5" key="1">
    <citation type="submission" date="2011-07" db="EMBL/GenBank/DDBJ databases">
        <title>Complete genome sequence of Acetobacterium woodii.</title>
        <authorList>
            <person name="Poehlein A."/>
            <person name="Schmidt S."/>
            <person name="Kaster A.-K."/>
            <person name="Goenrich M."/>
            <person name="Vollmers J."/>
            <person name="Thuermer A."/>
            <person name="Gottschalk G."/>
            <person name="Thauer R.K."/>
            <person name="Daniel R."/>
            <person name="Mueller V."/>
        </authorList>
    </citation>
    <scope>NUCLEOTIDE SEQUENCE [LARGE SCALE GENOMIC DNA]</scope>
    <source>
        <strain evidence="5">ATCC 29683 / DSM 1030 / JCM 2381 / KCTC 1655 / WB1</strain>
    </source>
</reference>
<evidence type="ECO:0000313" key="5">
    <source>
        <dbReference type="Proteomes" id="UP000007177"/>
    </source>
</evidence>
<dbReference type="eggNOG" id="COG0071">
    <property type="taxonomic scope" value="Bacteria"/>
</dbReference>
<dbReference type="KEGG" id="awo:Awo_c18520"/>
<dbReference type="HOGENOM" id="CLU_046737_8_3_9"/>
<feature type="domain" description="SHSP" evidence="3">
    <location>
        <begin position="37"/>
        <end position="147"/>
    </location>
</feature>
<dbReference type="SUPFAM" id="SSF49764">
    <property type="entry name" value="HSP20-like chaperones"/>
    <property type="match status" value="1"/>
</dbReference>
<dbReference type="OrthoDB" id="9811615at2"/>
<dbReference type="EMBL" id="CP002987">
    <property type="protein sequence ID" value="AFA48631.1"/>
    <property type="molecule type" value="Genomic_DNA"/>
</dbReference>
<dbReference type="InterPro" id="IPR031107">
    <property type="entry name" value="Small_HSP"/>
</dbReference>
<dbReference type="Pfam" id="PF00011">
    <property type="entry name" value="HSP20"/>
    <property type="match status" value="1"/>
</dbReference>
<evidence type="ECO:0000259" key="3">
    <source>
        <dbReference type="PROSITE" id="PS01031"/>
    </source>
</evidence>
<dbReference type="InterPro" id="IPR002068">
    <property type="entry name" value="A-crystallin/Hsp20_dom"/>
</dbReference>
<sequence length="147" mass="17185">MFGLTPIKKNDVIRTGDVVDFYDMVDRFFNDRQFPFANFKNETFKVDVKENENEYLIDAEMAGYDKKDIHINYDDSNLLISVEKKEETEEKNEQYIHRERSFSSMRRAIYLPNVVESKIKASFENGILKVSAPKKAVEATKKDIAID</sequence>
<accession>H6LJ68</accession>
<dbReference type="Proteomes" id="UP000007177">
    <property type="component" value="Chromosome"/>
</dbReference>
<dbReference type="PANTHER" id="PTHR11527">
    <property type="entry name" value="HEAT-SHOCK PROTEIN 20 FAMILY MEMBER"/>
    <property type="match status" value="1"/>
</dbReference>
<keyword evidence="5" id="KW-1185">Reference proteome</keyword>